<sequence length="209" mass="23427">MAGTLFIITAASGTGKTSLVKELLSCTDNLSVSISHTTRQPRPGEINGTHYHFIDHASFQSLIQASEFLEYAQVFDHYYGTSKQAVIDLLAQGIDVILEIDWQGALQVKAQFDQAVMIFILPPTRQALAERLSNRGQDSQEVIKKRLAGSLDEIRQYDQFDYVVINDRFEMALDDLQTIIKSHRLTLQAQQARHAALIAALFDDTPTYP</sequence>
<dbReference type="OrthoDB" id="9808150at2"/>
<comment type="subcellular location">
    <subcellularLocation>
        <location evidence="9">Cytoplasm</location>
    </subcellularLocation>
</comment>
<comment type="function">
    <text evidence="9">Essential for recycling GMP and indirectly, cGMP.</text>
</comment>
<keyword evidence="4 9" id="KW-0808">Transferase</keyword>
<dbReference type="SUPFAM" id="SSF52540">
    <property type="entry name" value="P-loop containing nucleoside triphosphate hydrolases"/>
    <property type="match status" value="1"/>
</dbReference>
<dbReference type="PATRIC" id="fig|480.228.peg.1996"/>
<evidence type="ECO:0000313" key="12">
    <source>
        <dbReference type="EMBL" id="OAV24503.1"/>
    </source>
</evidence>
<dbReference type="RefSeq" id="WP_064604261.1">
    <property type="nucleotide sequence ID" value="NZ_LXHB01000146.1"/>
</dbReference>
<keyword evidence="9" id="KW-0963">Cytoplasm</keyword>
<comment type="catalytic activity">
    <reaction evidence="9">
        <text>GMP + ATP = GDP + ADP</text>
        <dbReference type="Rhea" id="RHEA:20780"/>
        <dbReference type="ChEBI" id="CHEBI:30616"/>
        <dbReference type="ChEBI" id="CHEBI:58115"/>
        <dbReference type="ChEBI" id="CHEBI:58189"/>
        <dbReference type="ChEBI" id="CHEBI:456216"/>
        <dbReference type="EC" id="2.7.4.8"/>
    </reaction>
</comment>
<protein>
    <recommendedName>
        <fullName evidence="3 9">Guanylate kinase</fullName>
        <ecNumber evidence="2 9">2.7.4.8</ecNumber>
    </recommendedName>
    <alternativeName>
        <fullName evidence="8 9">GMP kinase</fullName>
    </alternativeName>
</protein>
<dbReference type="Gene3D" id="3.30.63.10">
    <property type="entry name" value="Guanylate Kinase phosphate binding domain"/>
    <property type="match status" value="1"/>
</dbReference>
<dbReference type="Pfam" id="PF00625">
    <property type="entry name" value="Guanylate_kin"/>
    <property type="match status" value="1"/>
</dbReference>
<dbReference type="InterPro" id="IPR020590">
    <property type="entry name" value="Guanylate_kinase_CS"/>
</dbReference>
<dbReference type="EMBL" id="LXHQ01000035">
    <property type="protein sequence ID" value="OAV24503.1"/>
    <property type="molecule type" value="Genomic_DNA"/>
</dbReference>
<evidence type="ECO:0000256" key="7">
    <source>
        <dbReference type="ARBA" id="ARBA00022840"/>
    </source>
</evidence>
<dbReference type="Proteomes" id="UP000078228">
    <property type="component" value="Unassembled WGS sequence"/>
</dbReference>
<evidence type="ECO:0000256" key="4">
    <source>
        <dbReference type="ARBA" id="ARBA00022679"/>
    </source>
</evidence>
<reference evidence="13 14" key="1">
    <citation type="journal article" date="2016" name="Genome Biol. Evol.">
        <title>Comparative Genomic Analyses of the Moraxella catarrhalis Serosensitive and Seroresistant Lineages Demonstrate Their Independent Evolution.</title>
        <authorList>
            <person name="Earl J.P."/>
            <person name="de Vries S.P."/>
            <person name="Ahmed A."/>
            <person name="Powell E."/>
            <person name="Schultz M.P."/>
            <person name="Hermans P.W."/>
            <person name="Hill D.J."/>
            <person name="Zhou Z."/>
            <person name="Constantinidou C.I."/>
            <person name="Hu F.Z."/>
            <person name="Bootsma H.J."/>
            <person name="Ehrlich G.D."/>
        </authorList>
    </citation>
    <scope>NUCLEOTIDE SEQUENCE [LARGE SCALE GENOMIC DNA]</scope>
    <source>
        <strain evidence="12 14">F23</strain>
        <strain evidence="11 13">Z7542</strain>
    </source>
</reference>
<dbReference type="CDD" id="cd00071">
    <property type="entry name" value="GMPK"/>
    <property type="match status" value="1"/>
</dbReference>
<dbReference type="GO" id="GO:0004385">
    <property type="term" value="F:GMP kinase activity"/>
    <property type="evidence" value="ECO:0007669"/>
    <property type="project" value="UniProtKB-UniRule"/>
</dbReference>
<evidence type="ECO:0000256" key="8">
    <source>
        <dbReference type="ARBA" id="ARBA00030128"/>
    </source>
</evidence>
<dbReference type="GO" id="GO:0005829">
    <property type="term" value="C:cytosol"/>
    <property type="evidence" value="ECO:0007669"/>
    <property type="project" value="TreeGrafter"/>
</dbReference>
<dbReference type="PANTHER" id="PTHR23117:SF13">
    <property type="entry name" value="GUANYLATE KINASE"/>
    <property type="match status" value="1"/>
</dbReference>
<dbReference type="InterPro" id="IPR017665">
    <property type="entry name" value="Guanylate_kinase"/>
</dbReference>
<dbReference type="EC" id="2.7.4.8" evidence="2 9"/>
<dbReference type="NCBIfam" id="TIGR03263">
    <property type="entry name" value="guanyl_kin"/>
    <property type="match status" value="1"/>
</dbReference>
<evidence type="ECO:0000256" key="5">
    <source>
        <dbReference type="ARBA" id="ARBA00022741"/>
    </source>
</evidence>
<keyword evidence="6 9" id="KW-0418">Kinase</keyword>
<dbReference type="PROSITE" id="PS50052">
    <property type="entry name" value="GUANYLATE_KINASE_2"/>
    <property type="match status" value="1"/>
</dbReference>
<feature type="domain" description="Guanylate kinase-like" evidence="10">
    <location>
        <begin position="3"/>
        <end position="181"/>
    </location>
</feature>
<dbReference type="Proteomes" id="UP000078295">
    <property type="component" value="Unassembled WGS sequence"/>
</dbReference>
<dbReference type="InterPro" id="IPR027417">
    <property type="entry name" value="P-loop_NTPase"/>
</dbReference>
<evidence type="ECO:0000256" key="9">
    <source>
        <dbReference type="HAMAP-Rule" id="MF_00328"/>
    </source>
</evidence>
<dbReference type="EMBL" id="LXHC01000029">
    <property type="protein sequence ID" value="OAU94199.1"/>
    <property type="molecule type" value="Genomic_DNA"/>
</dbReference>
<dbReference type="SMART" id="SM00072">
    <property type="entry name" value="GuKc"/>
    <property type="match status" value="1"/>
</dbReference>
<dbReference type="AlphaFoldDB" id="A0A198UCR7"/>
<gene>
    <name evidence="9" type="primary">gmk</name>
    <name evidence="12" type="ORF">AO370_1449</name>
    <name evidence="11" type="ORF">AO384_2245</name>
</gene>
<evidence type="ECO:0000256" key="2">
    <source>
        <dbReference type="ARBA" id="ARBA00012961"/>
    </source>
</evidence>
<comment type="similarity">
    <text evidence="1 9">Belongs to the guanylate kinase family.</text>
</comment>
<dbReference type="eggNOG" id="COG0194">
    <property type="taxonomic scope" value="Bacteria"/>
</dbReference>
<evidence type="ECO:0000313" key="13">
    <source>
        <dbReference type="Proteomes" id="UP000078228"/>
    </source>
</evidence>
<accession>A0A198UCR7</accession>
<evidence type="ECO:0000313" key="14">
    <source>
        <dbReference type="Proteomes" id="UP000078295"/>
    </source>
</evidence>
<dbReference type="PROSITE" id="PS00856">
    <property type="entry name" value="GUANYLATE_KINASE_1"/>
    <property type="match status" value="1"/>
</dbReference>
<dbReference type="InterPro" id="IPR008144">
    <property type="entry name" value="Guanylate_kin-like_dom"/>
</dbReference>
<dbReference type="FunFam" id="3.30.63.10:FF:000002">
    <property type="entry name" value="Guanylate kinase 1"/>
    <property type="match status" value="1"/>
</dbReference>
<dbReference type="InterPro" id="IPR008145">
    <property type="entry name" value="GK/Ca_channel_bsu"/>
</dbReference>
<keyword evidence="7 9" id="KW-0067">ATP-binding</keyword>
<dbReference type="GO" id="GO:0005524">
    <property type="term" value="F:ATP binding"/>
    <property type="evidence" value="ECO:0007669"/>
    <property type="project" value="UniProtKB-UniRule"/>
</dbReference>
<feature type="binding site" evidence="9">
    <location>
        <begin position="10"/>
        <end position="17"/>
    </location>
    <ligand>
        <name>ATP</name>
        <dbReference type="ChEBI" id="CHEBI:30616"/>
    </ligand>
</feature>
<keyword evidence="13" id="KW-1185">Reference proteome</keyword>
<evidence type="ECO:0000259" key="10">
    <source>
        <dbReference type="PROSITE" id="PS50052"/>
    </source>
</evidence>
<keyword evidence="5 9" id="KW-0547">Nucleotide-binding</keyword>
<evidence type="ECO:0000256" key="3">
    <source>
        <dbReference type="ARBA" id="ARBA00016296"/>
    </source>
</evidence>
<dbReference type="HAMAP" id="MF_00328">
    <property type="entry name" value="Guanylate_kinase"/>
    <property type="match status" value="1"/>
</dbReference>
<proteinExistence type="inferred from homology"/>
<name>A0A198UCR7_MORCA</name>
<evidence type="ECO:0000256" key="1">
    <source>
        <dbReference type="ARBA" id="ARBA00005790"/>
    </source>
</evidence>
<organism evidence="11 13">
    <name type="scientific">Moraxella catarrhalis</name>
    <name type="common">Branhamella catarrhalis</name>
    <dbReference type="NCBI Taxonomy" id="480"/>
    <lineage>
        <taxon>Bacteria</taxon>
        <taxon>Pseudomonadati</taxon>
        <taxon>Pseudomonadota</taxon>
        <taxon>Gammaproteobacteria</taxon>
        <taxon>Moraxellales</taxon>
        <taxon>Moraxellaceae</taxon>
        <taxon>Moraxella</taxon>
    </lineage>
</organism>
<evidence type="ECO:0000313" key="11">
    <source>
        <dbReference type="EMBL" id="OAU94199.1"/>
    </source>
</evidence>
<comment type="caution">
    <text evidence="11">The sequence shown here is derived from an EMBL/GenBank/DDBJ whole genome shotgun (WGS) entry which is preliminary data.</text>
</comment>
<dbReference type="Gene3D" id="3.40.50.300">
    <property type="entry name" value="P-loop containing nucleotide triphosphate hydrolases"/>
    <property type="match status" value="1"/>
</dbReference>
<dbReference type="PANTHER" id="PTHR23117">
    <property type="entry name" value="GUANYLATE KINASE-RELATED"/>
    <property type="match status" value="1"/>
</dbReference>
<evidence type="ECO:0000256" key="6">
    <source>
        <dbReference type="ARBA" id="ARBA00022777"/>
    </source>
</evidence>